<dbReference type="EMBL" id="JASCZI010030267">
    <property type="protein sequence ID" value="MED6120264.1"/>
    <property type="molecule type" value="Genomic_DNA"/>
</dbReference>
<accession>A0ABU6R8G7</accession>
<dbReference type="Proteomes" id="UP001341840">
    <property type="component" value="Unassembled WGS sequence"/>
</dbReference>
<proteinExistence type="predicted"/>
<comment type="caution">
    <text evidence="2">The sequence shown here is derived from an EMBL/GenBank/DDBJ whole genome shotgun (WGS) entry which is preliminary data.</text>
</comment>
<name>A0ABU6R8G7_9FABA</name>
<organism evidence="2 3">
    <name type="scientific">Stylosanthes scabra</name>
    <dbReference type="NCBI Taxonomy" id="79078"/>
    <lineage>
        <taxon>Eukaryota</taxon>
        <taxon>Viridiplantae</taxon>
        <taxon>Streptophyta</taxon>
        <taxon>Embryophyta</taxon>
        <taxon>Tracheophyta</taxon>
        <taxon>Spermatophyta</taxon>
        <taxon>Magnoliopsida</taxon>
        <taxon>eudicotyledons</taxon>
        <taxon>Gunneridae</taxon>
        <taxon>Pentapetalae</taxon>
        <taxon>rosids</taxon>
        <taxon>fabids</taxon>
        <taxon>Fabales</taxon>
        <taxon>Fabaceae</taxon>
        <taxon>Papilionoideae</taxon>
        <taxon>50 kb inversion clade</taxon>
        <taxon>dalbergioids sensu lato</taxon>
        <taxon>Dalbergieae</taxon>
        <taxon>Pterocarpus clade</taxon>
        <taxon>Stylosanthes</taxon>
    </lineage>
</organism>
<evidence type="ECO:0000313" key="2">
    <source>
        <dbReference type="EMBL" id="MED6120264.1"/>
    </source>
</evidence>
<protein>
    <submittedName>
        <fullName evidence="2">Uncharacterized protein</fullName>
    </submittedName>
</protein>
<gene>
    <name evidence="2" type="ORF">PIB30_019247</name>
</gene>
<sequence length="90" mass="10184">MASEQEPPPSEIDITQPDYSQPLILEEEATAYDPSPMTRPDKLPLRRKATQPQHHPHMDPMQRASAGTTKRLSEIIKTMPTPGFIPPRKK</sequence>
<keyword evidence="3" id="KW-1185">Reference proteome</keyword>
<reference evidence="2 3" key="1">
    <citation type="journal article" date="2023" name="Plants (Basel)">
        <title>Bridging the Gap: Combining Genomics and Transcriptomics Approaches to Understand Stylosanthes scabra, an Orphan Legume from the Brazilian Caatinga.</title>
        <authorList>
            <person name="Ferreira-Neto J.R.C."/>
            <person name="da Silva M.D."/>
            <person name="Binneck E."/>
            <person name="de Melo N.F."/>
            <person name="da Silva R.H."/>
            <person name="de Melo A.L.T.M."/>
            <person name="Pandolfi V."/>
            <person name="Bustamante F.O."/>
            <person name="Brasileiro-Vidal A.C."/>
            <person name="Benko-Iseppon A.M."/>
        </authorList>
    </citation>
    <scope>NUCLEOTIDE SEQUENCE [LARGE SCALE GENOMIC DNA]</scope>
    <source>
        <tissue evidence="2">Leaves</tissue>
    </source>
</reference>
<evidence type="ECO:0000256" key="1">
    <source>
        <dbReference type="SAM" id="MobiDB-lite"/>
    </source>
</evidence>
<evidence type="ECO:0000313" key="3">
    <source>
        <dbReference type="Proteomes" id="UP001341840"/>
    </source>
</evidence>
<feature type="compositionally biased region" description="Pro residues" evidence="1">
    <location>
        <begin position="1"/>
        <end position="10"/>
    </location>
</feature>
<feature type="region of interest" description="Disordered" evidence="1">
    <location>
        <begin position="1"/>
        <end position="69"/>
    </location>
</feature>